<dbReference type="SMART" id="SM00327">
    <property type="entry name" value="VWA"/>
    <property type="match status" value="1"/>
</dbReference>
<reference evidence="5 6" key="1">
    <citation type="submission" date="2015-09" db="EMBL/GenBank/DDBJ databases">
        <title>Genome Sequences of Mycobacterium immunogenum Isolates, Recuperated from a Chloraminated Drinking Water Distribution System Simulator Subjected to Episodes of Nitrification.</title>
        <authorList>
            <person name="Gomez-Alvarez V."/>
            <person name="Revetta R.P."/>
        </authorList>
    </citation>
    <scope>NUCLEOTIDE SEQUENCE [LARGE SCALE GENOMIC DNA]</scope>
    <source>
        <strain evidence="3 5">H008</strain>
        <strain evidence="4 6">H076</strain>
    </source>
</reference>
<proteinExistence type="predicted"/>
<dbReference type="AlphaFoldDB" id="A0A7V8LR82"/>
<dbReference type="InterPro" id="IPR036465">
    <property type="entry name" value="vWFA_dom_sf"/>
</dbReference>
<dbReference type="Gene3D" id="3.40.50.410">
    <property type="entry name" value="von Willebrand factor, type A domain"/>
    <property type="match status" value="1"/>
</dbReference>
<dbReference type="SUPFAM" id="SSF53300">
    <property type="entry name" value="vWA-like"/>
    <property type="match status" value="1"/>
</dbReference>
<dbReference type="EMBL" id="LJFS01000018">
    <property type="protein sequence ID" value="KPG32874.1"/>
    <property type="molecule type" value="Genomic_DNA"/>
</dbReference>
<dbReference type="Proteomes" id="UP000037843">
    <property type="component" value="Unassembled WGS sequence"/>
</dbReference>
<evidence type="ECO:0000256" key="1">
    <source>
        <dbReference type="SAM" id="Phobius"/>
    </source>
</evidence>
<evidence type="ECO:0000313" key="3">
    <source>
        <dbReference type="EMBL" id="KPG13285.1"/>
    </source>
</evidence>
<organism evidence="3 5">
    <name type="scientific">Mycobacteroides immunogenum</name>
    <dbReference type="NCBI Taxonomy" id="83262"/>
    <lineage>
        <taxon>Bacteria</taxon>
        <taxon>Bacillati</taxon>
        <taxon>Actinomycetota</taxon>
        <taxon>Actinomycetes</taxon>
        <taxon>Mycobacteriales</taxon>
        <taxon>Mycobacteriaceae</taxon>
        <taxon>Mycobacteroides</taxon>
    </lineage>
</organism>
<keyword evidence="1" id="KW-1133">Transmembrane helix</keyword>
<keyword evidence="6" id="KW-1185">Reference proteome</keyword>
<evidence type="ECO:0000313" key="4">
    <source>
        <dbReference type="EMBL" id="KPG32874.1"/>
    </source>
</evidence>
<dbReference type="OrthoDB" id="5621159at2"/>
<dbReference type="Proteomes" id="UP000037962">
    <property type="component" value="Unassembled WGS sequence"/>
</dbReference>
<name>A0A7V8LR82_9MYCO</name>
<evidence type="ECO:0000313" key="5">
    <source>
        <dbReference type="Proteomes" id="UP000037843"/>
    </source>
</evidence>
<comment type="caution">
    <text evidence="3">The sequence shown here is derived from an EMBL/GenBank/DDBJ whole genome shotgun (WGS) entry which is preliminary data.</text>
</comment>
<keyword evidence="1" id="KW-0472">Membrane</keyword>
<dbReference type="Pfam" id="PF13531">
    <property type="entry name" value="SBP_bac_11"/>
    <property type="match status" value="1"/>
</dbReference>
<feature type="transmembrane region" description="Helical" evidence="1">
    <location>
        <begin position="21"/>
        <end position="43"/>
    </location>
</feature>
<dbReference type="RefSeq" id="WP_043079523.1">
    <property type="nucleotide sequence ID" value="NZ_CP011530.1"/>
</dbReference>
<feature type="domain" description="VWFA" evidence="2">
    <location>
        <begin position="345"/>
        <end position="542"/>
    </location>
</feature>
<evidence type="ECO:0000259" key="2">
    <source>
        <dbReference type="PROSITE" id="PS50234"/>
    </source>
</evidence>
<sequence length="549" mass="57267">MPGRHSERNRRKQQRSAGSRLPRWVTLVVVALLLLGGAGFFAYKKLSERCGDVETFTVAADPTIAPAIAAAIDGASAKELGCAKFTVTPKPSAATAATIGKPGAAPALWLPDSSVWLARQLRATGSALDSASQSVARTPVVVVARQGEAPVLDSWLAVLKQPGLRIGNPLEDSVSAAPVLGALAEAEQGKSDPSAITAALVPIAQAQLTNTKQGSAEERLGEVAKTGGLAVSTEQQLVDYNAKHLDTKLTAVVPTTGAPTLNYPIAVTESANDRHADAKRAGEVLAERLSGDDGKEALAHTGFRGPDFAPLPGAGVGVVDTLTVNDLTAFDAAMRRYAVLALPSRMLAVLDVSGSMKFSAGPTTRVGLLSQAIDNGLPLFPENAQIGLWAFSIDKGGPGQDWKELLPIRTLSEKVGDKAQRQLLADEGHGLDALVGGGTGLYDTTLAAFRKVQSTYDPHYINSVVIITDGSNEKPNGLTLDQLLATLKKEQDPARPVVLITLGITDDADAAVLKQISDATPGAGSRVARNADEIPNIVIDLIKARTAAR</sequence>
<protein>
    <recommendedName>
        <fullName evidence="2">VWFA domain-containing protein</fullName>
    </recommendedName>
</protein>
<keyword evidence="1" id="KW-0812">Transmembrane</keyword>
<dbReference type="EMBL" id="LJFO01000004">
    <property type="protein sequence ID" value="KPG13285.1"/>
    <property type="molecule type" value="Genomic_DNA"/>
</dbReference>
<dbReference type="KEGG" id="miz:BAB75_03255"/>
<dbReference type="InterPro" id="IPR002035">
    <property type="entry name" value="VWF_A"/>
</dbReference>
<dbReference type="GeneID" id="45762922"/>
<evidence type="ECO:0000313" key="6">
    <source>
        <dbReference type="Proteomes" id="UP000037962"/>
    </source>
</evidence>
<gene>
    <name evidence="3" type="ORF">AN908_11045</name>
    <name evidence="4" type="ORF">AN912_15225</name>
</gene>
<dbReference type="PROSITE" id="PS50234">
    <property type="entry name" value="VWFA"/>
    <property type="match status" value="1"/>
</dbReference>
<accession>A0A7V8LR82</accession>